<protein>
    <recommendedName>
        <fullName evidence="1">Zinc-binding loop region of homing endonuclease domain-containing protein</fullName>
    </recommendedName>
</protein>
<sequence>MASTNNPQEFLNSLELGEVSDFVSDLFALNSYIDVVNDKHFDKSSITMEQLVIMENDRGEQHPNGRDGHQLPLLAARKNHEQASHLCDTIGCLREEHLCIETQDVNQSRSRCDGIVLHIGRNEAGEFCIFQVDPCKHGIQHQNANGDYLRYSCRKIQIVCM</sequence>
<dbReference type="GO" id="GO:0004519">
    <property type="term" value="F:endonuclease activity"/>
    <property type="evidence" value="ECO:0007669"/>
    <property type="project" value="InterPro"/>
</dbReference>
<dbReference type="AlphaFoldDB" id="A0A819IFL1"/>
<feature type="domain" description="Zinc-binding loop region of homing endonuclease" evidence="1">
    <location>
        <begin position="42"/>
        <end position="137"/>
    </location>
</feature>
<accession>A0A819IFL1</accession>
<gene>
    <name evidence="2" type="ORF">IZO911_LOCUS15837</name>
    <name evidence="3" type="ORF">KXQ929_LOCUS23607</name>
</gene>
<evidence type="ECO:0000313" key="3">
    <source>
        <dbReference type="EMBL" id="CAF3915701.1"/>
    </source>
</evidence>
<comment type="caution">
    <text evidence="3">The sequence shown here is derived from an EMBL/GenBank/DDBJ whole genome shotgun (WGS) entry which is preliminary data.</text>
</comment>
<dbReference type="SUPFAM" id="SSF54060">
    <property type="entry name" value="His-Me finger endonucleases"/>
    <property type="match status" value="1"/>
</dbReference>
<dbReference type="Proteomes" id="UP000663860">
    <property type="component" value="Unassembled WGS sequence"/>
</dbReference>
<dbReference type="Proteomes" id="UP000663868">
    <property type="component" value="Unassembled WGS sequence"/>
</dbReference>
<dbReference type="InterPro" id="IPR044925">
    <property type="entry name" value="His-Me_finger_sf"/>
</dbReference>
<evidence type="ECO:0000313" key="4">
    <source>
        <dbReference type="Proteomes" id="UP000663868"/>
    </source>
</evidence>
<dbReference type="InterPro" id="IPR044930">
    <property type="entry name" value="Homing_endonuclease_His-Me"/>
</dbReference>
<proteinExistence type="predicted"/>
<dbReference type="EMBL" id="CAJOBB010001889">
    <property type="protein sequence ID" value="CAF3915701.1"/>
    <property type="molecule type" value="Genomic_DNA"/>
</dbReference>
<dbReference type="EMBL" id="CAJNOE010000139">
    <property type="protein sequence ID" value="CAF0967210.1"/>
    <property type="molecule type" value="Genomic_DNA"/>
</dbReference>
<dbReference type="InterPro" id="IPR008704">
    <property type="entry name" value="Endonuclease_Zinc-binding_loop"/>
</dbReference>
<organism evidence="3 4">
    <name type="scientific">Adineta steineri</name>
    <dbReference type="NCBI Taxonomy" id="433720"/>
    <lineage>
        <taxon>Eukaryota</taxon>
        <taxon>Metazoa</taxon>
        <taxon>Spiralia</taxon>
        <taxon>Gnathifera</taxon>
        <taxon>Rotifera</taxon>
        <taxon>Eurotatoria</taxon>
        <taxon>Bdelloidea</taxon>
        <taxon>Adinetida</taxon>
        <taxon>Adinetidae</taxon>
        <taxon>Adineta</taxon>
    </lineage>
</organism>
<name>A0A819IFL1_9BILA</name>
<evidence type="ECO:0000313" key="2">
    <source>
        <dbReference type="EMBL" id="CAF0967210.1"/>
    </source>
</evidence>
<dbReference type="Pfam" id="PF05551">
    <property type="entry name" value="zf-His_Me_endon"/>
    <property type="match status" value="1"/>
</dbReference>
<reference evidence="3" key="1">
    <citation type="submission" date="2021-02" db="EMBL/GenBank/DDBJ databases">
        <authorList>
            <person name="Nowell W R."/>
        </authorList>
    </citation>
    <scope>NUCLEOTIDE SEQUENCE</scope>
</reference>
<dbReference type="Gene3D" id="3.90.75.10">
    <property type="entry name" value="Homing Intron 3 (I-ppo) Encoded Endonuclease, Chain A"/>
    <property type="match status" value="1"/>
</dbReference>
<evidence type="ECO:0000259" key="1">
    <source>
        <dbReference type="Pfam" id="PF05551"/>
    </source>
</evidence>